<feature type="region of interest" description="Disordered" evidence="1">
    <location>
        <begin position="33"/>
        <end position="83"/>
    </location>
</feature>
<dbReference type="AlphaFoldDB" id="A0A6J7HCK7"/>
<reference evidence="2" key="1">
    <citation type="submission" date="2020-05" db="EMBL/GenBank/DDBJ databases">
        <authorList>
            <person name="Chiriac C."/>
            <person name="Salcher M."/>
            <person name="Ghai R."/>
            <person name="Kavagutti S V."/>
        </authorList>
    </citation>
    <scope>NUCLEOTIDE SEQUENCE</scope>
</reference>
<name>A0A6J7HCK7_9ZZZZ</name>
<feature type="compositionally biased region" description="Polar residues" evidence="1">
    <location>
        <begin position="33"/>
        <end position="47"/>
    </location>
</feature>
<gene>
    <name evidence="2" type="ORF">UFOPK3564_01714</name>
</gene>
<accession>A0A6J7HCK7</accession>
<protein>
    <submittedName>
        <fullName evidence="2">Unannotated protein</fullName>
    </submittedName>
</protein>
<proteinExistence type="predicted"/>
<evidence type="ECO:0000313" key="2">
    <source>
        <dbReference type="EMBL" id="CAB4918681.1"/>
    </source>
</evidence>
<evidence type="ECO:0000256" key="1">
    <source>
        <dbReference type="SAM" id="MobiDB-lite"/>
    </source>
</evidence>
<sequence>MRTIRAAGVCELASWPGASGTIVAASTRVTSVRTASVPNDQRQSNVVPSHEPNGVPMARPTGVPTEAIASARPASRGGVMRRA</sequence>
<dbReference type="EMBL" id="CAFBMK010000095">
    <property type="protein sequence ID" value="CAB4918681.1"/>
    <property type="molecule type" value="Genomic_DNA"/>
</dbReference>
<organism evidence="2">
    <name type="scientific">freshwater metagenome</name>
    <dbReference type="NCBI Taxonomy" id="449393"/>
    <lineage>
        <taxon>unclassified sequences</taxon>
        <taxon>metagenomes</taxon>
        <taxon>ecological metagenomes</taxon>
    </lineage>
</organism>